<proteinExistence type="predicted"/>
<keyword evidence="2" id="KW-1185">Reference proteome</keyword>
<reference evidence="2" key="1">
    <citation type="journal article" date="2022" name="Nat. Commun.">
        <title>Chromosome evolution and the genetic basis of agronomically important traits in greater yam.</title>
        <authorList>
            <person name="Bredeson J.V."/>
            <person name="Lyons J.B."/>
            <person name="Oniyinde I.O."/>
            <person name="Okereke N.R."/>
            <person name="Kolade O."/>
            <person name="Nnabue I."/>
            <person name="Nwadili C.O."/>
            <person name="Hribova E."/>
            <person name="Parker M."/>
            <person name="Nwogha J."/>
            <person name="Shu S."/>
            <person name="Carlson J."/>
            <person name="Kariba R."/>
            <person name="Muthemba S."/>
            <person name="Knop K."/>
            <person name="Barton G.J."/>
            <person name="Sherwood A.V."/>
            <person name="Lopez-Montes A."/>
            <person name="Asiedu R."/>
            <person name="Jamnadass R."/>
            <person name="Muchugi A."/>
            <person name="Goodstein D."/>
            <person name="Egesi C.N."/>
            <person name="Featherston J."/>
            <person name="Asfaw A."/>
            <person name="Simpson G.G."/>
            <person name="Dolezel J."/>
            <person name="Hendre P.S."/>
            <person name="Van Deynze A."/>
            <person name="Kumar P.L."/>
            <person name="Obidiegwu J.E."/>
            <person name="Bhattacharjee R."/>
            <person name="Rokhsar D.S."/>
        </authorList>
    </citation>
    <scope>NUCLEOTIDE SEQUENCE [LARGE SCALE GENOMIC DNA]</scope>
    <source>
        <strain evidence="2">cv. TDa95/00328</strain>
    </source>
</reference>
<evidence type="ECO:0000313" key="2">
    <source>
        <dbReference type="Proteomes" id="UP000827976"/>
    </source>
</evidence>
<dbReference type="EMBL" id="CM037017">
    <property type="protein sequence ID" value="KAH7677116.1"/>
    <property type="molecule type" value="Genomic_DNA"/>
</dbReference>
<name>A0ACB7VRL8_DIOAL</name>
<comment type="caution">
    <text evidence="1">The sequence shown here is derived from an EMBL/GenBank/DDBJ whole genome shotgun (WGS) entry which is preliminary data.</text>
</comment>
<dbReference type="Proteomes" id="UP000827976">
    <property type="component" value="Chromosome 7"/>
</dbReference>
<organism evidence="1 2">
    <name type="scientific">Dioscorea alata</name>
    <name type="common">Purple yam</name>
    <dbReference type="NCBI Taxonomy" id="55571"/>
    <lineage>
        <taxon>Eukaryota</taxon>
        <taxon>Viridiplantae</taxon>
        <taxon>Streptophyta</taxon>
        <taxon>Embryophyta</taxon>
        <taxon>Tracheophyta</taxon>
        <taxon>Spermatophyta</taxon>
        <taxon>Magnoliopsida</taxon>
        <taxon>Liliopsida</taxon>
        <taxon>Dioscoreales</taxon>
        <taxon>Dioscoreaceae</taxon>
        <taxon>Dioscorea</taxon>
    </lineage>
</organism>
<accession>A0ACB7VRL8</accession>
<protein>
    <submittedName>
        <fullName evidence="1">Uncharacterized protein</fullName>
    </submittedName>
</protein>
<evidence type="ECO:0000313" key="1">
    <source>
        <dbReference type="EMBL" id="KAH7677116.1"/>
    </source>
</evidence>
<gene>
    <name evidence="1" type="ORF">IHE45_07G061000</name>
</gene>
<sequence>MESQALEGSLRCFPTYTCEVGNAMNDVHNVYSSQIITELSDKNSPTLPITNLLLLTAPGL</sequence>